<evidence type="ECO:0000313" key="2">
    <source>
        <dbReference type="Proteomes" id="UP000690515"/>
    </source>
</evidence>
<keyword evidence="1" id="KW-0378">Hydrolase</keyword>
<gene>
    <name evidence="1" type="ORF">KCG35_24200</name>
</gene>
<dbReference type="Gene3D" id="3.40.50.1820">
    <property type="entry name" value="alpha/beta hydrolase"/>
    <property type="match status" value="1"/>
</dbReference>
<name>A0ABS5ZJ97_9GAMM</name>
<comment type="caution">
    <text evidence="1">The sequence shown here is derived from an EMBL/GenBank/DDBJ whole genome shotgun (WGS) entry which is preliminary data.</text>
</comment>
<organism evidence="1 2">
    <name type="scientific">Zooshikella harenae</name>
    <dbReference type="NCBI Taxonomy" id="2827238"/>
    <lineage>
        <taxon>Bacteria</taxon>
        <taxon>Pseudomonadati</taxon>
        <taxon>Pseudomonadota</taxon>
        <taxon>Gammaproteobacteria</taxon>
        <taxon>Oceanospirillales</taxon>
        <taxon>Zooshikellaceae</taxon>
        <taxon>Zooshikella</taxon>
    </lineage>
</organism>
<feature type="non-terminal residue" evidence="1">
    <location>
        <position position="1"/>
    </location>
</feature>
<evidence type="ECO:0000313" key="1">
    <source>
        <dbReference type="EMBL" id="MBU2714156.1"/>
    </source>
</evidence>
<proteinExistence type="predicted"/>
<keyword evidence="2" id="KW-1185">Reference proteome</keyword>
<accession>A0ABS5ZJ97</accession>
<reference evidence="1 2" key="1">
    <citation type="submission" date="2021-04" db="EMBL/GenBank/DDBJ databases">
        <authorList>
            <person name="Pira H."/>
            <person name="Risdian C."/>
            <person name="Wink J."/>
        </authorList>
    </citation>
    <scope>NUCLEOTIDE SEQUENCE [LARGE SCALE GENOMIC DNA]</scope>
    <source>
        <strain evidence="1 2">WH53</strain>
    </source>
</reference>
<dbReference type="GO" id="GO:0016787">
    <property type="term" value="F:hydrolase activity"/>
    <property type="evidence" value="ECO:0007669"/>
    <property type="project" value="UniProtKB-KW"/>
</dbReference>
<dbReference type="Proteomes" id="UP000690515">
    <property type="component" value="Unassembled WGS sequence"/>
</dbReference>
<dbReference type="InterPro" id="IPR029058">
    <property type="entry name" value="AB_hydrolase_fold"/>
</dbReference>
<sequence>IEDRDNVIAEFAKWMLENPNPKNVAWVSKITNQTSSSVAAITNATGFYLDYSEDLIALEGKMPLLYVVRNEMKEVADKWIKANTPSATTVYMGKHMMFWERPKEFNKVVDEFLASVEGK</sequence>
<dbReference type="EMBL" id="JAGSOY010000166">
    <property type="protein sequence ID" value="MBU2714156.1"/>
    <property type="molecule type" value="Genomic_DNA"/>
</dbReference>
<dbReference type="SUPFAM" id="SSF53474">
    <property type="entry name" value="alpha/beta-Hydrolases"/>
    <property type="match status" value="1"/>
</dbReference>
<protein>
    <submittedName>
        <fullName evidence="1">Alpha/beta hydrolase</fullName>
    </submittedName>
</protein>
<dbReference type="RefSeq" id="WP_215822424.1">
    <property type="nucleotide sequence ID" value="NZ_JAGSOY010000166.1"/>
</dbReference>